<gene>
    <name evidence="2" type="ORF">SS37A_27180</name>
</gene>
<accession>A0ABN6VHL9</accession>
<dbReference type="SUPFAM" id="SSF47336">
    <property type="entry name" value="ACP-like"/>
    <property type="match status" value="1"/>
</dbReference>
<evidence type="ECO:0000259" key="1">
    <source>
        <dbReference type="PROSITE" id="PS50075"/>
    </source>
</evidence>
<sequence length="90" mass="9741">MFAAIRRIIERETKLAVPAARLTPHANLYDLGLTPFGAVLVLVAIEREFKIEFPRALLTRETAASMASIAHAIDSLQTPSPAAETPRCAA</sequence>
<evidence type="ECO:0000313" key="3">
    <source>
        <dbReference type="Proteomes" id="UP001317629"/>
    </source>
</evidence>
<dbReference type="RefSeq" id="WP_281928563.1">
    <property type="nucleotide sequence ID" value="NZ_AP027142.1"/>
</dbReference>
<proteinExistence type="predicted"/>
<protein>
    <recommendedName>
        <fullName evidence="1">Carrier domain-containing protein</fullName>
    </recommendedName>
</protein>
<name>A0ABN6VHL9_9HYPH</name>
<dbReference type="InterPro" id="IPR036736">
    <property type="entry name" value="ACP-like_sf"/>
</dbReference>
<keyword evidence="3" id="KW-1185">Reference proteome</keyword>
<dbReference type="Proteomes" id="UP001317629">
    <property type="component" value="Chromosome"/>
</dbReference>
<evidence type="ECO:0000313" key="2">
    <source>
        <dbReference type="EMBL" id="BDV35189.1"/>
    </source>
</evidence>
<dbReference type="Gene3D" id="1.10.1200.10">
    <property type="entry name" value="ACP-like"/>
    <property type="match status" value="1"/>
</dbReference>
<dbReference type="Pfam" id="PF00550">
    <property type="entry name" value="PP-binding"/>
    <property type="match status" value="1"/>
</dbReference>
<feature type="domain" description="Carrier" evidence="1">
    <location>
        <begin position="1"/>
        <end position="77"/>
    </location>
</feature>
<reference evidence="2 3" key="1">
    <citation type="journal article" date="2023" name="Int. J. Syst. Evol. Microbiol.">
        <title>Methylocystis iwaonis sp. nov., a type II methane-oxidizing bacterium from surface soil of a rice paddy field in Japan, and emended description of the genus Methylocystis (ex Whittenbury et al. 1970) Bowman et al. 1993.</title>
        <authorList>
            <person name="Kaise H."/>
            <person name="Sawadogo J.B."/>
            <person name="Alam M.S."/>
            <person name="Ueno C."/>
            <person name="Dianou D."/>
            <person name="Shinjo R."/>
            <person name="Asakawa S."/>
        </authorList>
    </citation>
    <scope>NUCLEOTIDE SEQUENCE [LARGE SCALE GENOMIC DNA]</scope>
    <source>
        <strain evidence="2 3">SS37A-Re</strain>
    </source>
</reference>
<organism evidence="2 3">
    <name type="scientific">Methylocystis iwaonis</name>
    <dbReference type="NCBI Taxonomy" id="2885079"/>
    <lineage>
        <taxon>Bacteria</taxon>
        <taxon>Pseudomonadati</taxon>
        <taxon>Pseudomonadota</taxon>
        <taxon>Alphaproteobacteria</taxon>
        <taxon>Hyphomicrobiales</taxon>
        <taxon>Methylocystaceae</taxon>
        <taxon>Methylocystis</taxon>
    </lineage>
</organism>
<dbReference type="EMBL" id="AP027142">
    <property type="protein sequence ID" value="BDV35189.1"/>
    <property type="molecule type" value="Genomic_DNA"/>
</dbReference>
<dbReference type="PROSITE" id="PS50075">
    <property type="entry name" value="CARRIER"/>
    <property type="match status" value="1"/>
</dbReference>
<dbReference type="InterPro" id="IPR009081">
    <property type="entry name" value="PP-bd_ACP"/>
</dbReference>